<comment type="caution">
    <text evidence="9">The sequence shown here is derived from an EMBL/GenBank/DDBJ whole genome shotgun (WGS) entry which is preliminary data.</text>
</comment>
<dbReference type="InterPro" id="IPR036396">
    <property type="entry name" value="Cyt_P450_sf"/>
</dbReference>
<evidence type="ECO:0000256" key="4">
    <source>
        <dbReference type="ARBA" id="ARBA00022723"/>
    </source>
</evidence>
<evidence type="ECO:0000256" key="6">
    <source>
        <dbReference type="ARBA" id="ARBA00023004"/>
    </source>
</evidence>
<keyword evidence="7 8" id="KW-0503">Monooxygenase</keyword>
<accession>A0A1X0KI17</accession>
<dbReference type="Proteomes" id="UP000192601">
    <property type="component" value="Unassembled WGS sequence"/>
</dbReference>
<sequence length="414" mass="45166">MTTVQTSECPSVFDAGVPFFSYDHLTDPDEAHRAIAAAREQSPIAMGPRGPEALSYELVHQVLRDPRFVTAHGLGLDLQGVTSGPLWDRATANILGLDGAQHHRLRRLVSKAFAPRAAERLRSLIVEVINGLVDPLTEAGHCDVVRDISRRYPTPIICALLGAPPEDWQLFSDWTDDIKKIFDWNVAEDGPAILAAWDQLDAYLEDLIARRRASLTDDLVSDLIRAEDPAFPGDRLTHDELLMLCGTLLGAGTDTTRNQLAAAVQALCAHPDQWALLARRPELAASAVHELMRYWPIIFGTIRRAAEDVELAGVRVPAGTLVLANTAAANRDPSAYDRPDHLDITREGAAPMLTFGGGVHYCLGAHLARLELTEALRVITQRMPNPRAAGPAQWRAITGITGPTTVPLEFDTGH</sequence>
<dbReference type="GO" id="GO:0020037">
    <property type="term" value="F:heme binding"/>
    <property type="evidence" value="ECO:0007669"/>
    <property type="project" value="InterPro"/>
</dbReference>
<dbReference type="PANTHER" id="PTHR46696">
    <property type="entry name" value="P450, PUTATIVE (EUROFUNG)-RELATED"/>
    <property type="match status" value="1"/>
</dbReference>
<dbReference type="PRINTS" id="PR00385">
    <property type="entry name" value="P450"/>
</dbReference>
<reference evidence="9 10" key="1">
    <citation type="submission" date="2017-02" db="EMBL/GenBank/DDBJ databases">
        <title>The new phylogeny of genus Mycobacterium.</title>
        <authorList>
            <person name="Tortoli E."/>
            <person name="Trovato A."/>
            <person name="Cirillo D.M."/>
        </authorList>
    </citation>
    <scope>NUCLEOTIDE SEQUENCE [LARGE SCALE GENOMIC DNA]</scope>
    <source>
        <strain evidence="9 10">DSM 43992</strain>
    </source>
</reference>
<dbReference type="STRING" id="1783.BST44_09025"/>
<name>A0A1X0KI17_MYCSC</name>
<comment type="cofactor">
    <cofactor evidence="1">
        <name>heme</name>
        <dbReference type="ChEBI" id="CHEBI:30413"/>
    </cofactor>
</comment>
<dbReference type="AlphaFoldDB" id="A0A1X0KI17"/>
<keyword evidence="4 8" id="KW-0479">Metal-binding</keyword>
<keyword evidence="5 8" id="KW-0560">Oxidoreductase</keyword>
<dbReference type="PROSITE" id="PS00086">
    <property type="entry name" value="CYTOCHROME_P450"/>
    <property type="match status" value="1"/>
</dbReference>
<dbReference type="FunFam" id="1.10.630.10:FF:000018">
    <property type="entry name" value="Cytochrome P450 monooxygenase"/>
    <property type="match status" value="1"/>
</dbReference>
<dbReference type="EMBL" id="MVIJ01000010">
    <property type="protein sequence ID" value="ORB74600.1"/>
    <property type="molecule type" value="Genomic_DNA"/>
</dbReference>
<dbReference type="GO" id="GO:0005506">
    <property type="term" value="F:iron ion binding"/>
    <property type="evidence" value="ECO:0007669"/>
    <property type="project" value="InterPro"/>
</dbReference>
<evidence type="ECO:0000256" key="1">
    <source>
        <dbReference type="ARBA" id="ARBA00001971"/>
    </source>
</evidence>
<protein>
    <submittedName>
        <fullName evidence="9">Cytochrome</fullName>
    </submittedName>
</protein>
<evidence type="ECO:0000256" key="2">
    <source>
        <dbReference type="ARBA" id="ARBA00010617"/>
    </source>
</evidence>
<dbReference type="RefSeq" id="WP_083176854.1">
    <property type="nucleotide sequence ID" value="NZ_MVIJ01000010.1"/>
</dbReference>
<gene>
    <name evidence="9" type="ORF">BST44_09025</name>
</gene>
<proteinExistence type="inferred from homology"/>
<organism evidence="9 10">
    <name type="scientific">Mycobacterium scrofulaceum</name>
    <dbReference type="NCBI Taxonomy" id="1783"/>
    <lineage>
        <taxon>Bacteria</taxon>
        <taxon>Bacillati</taxon>
        <taxon>Actinomycetota</taxon>
        <taxon>Actinomycetes</taxon>
        <taxon>Mycobacteriales</taxon>
        <taxon>Mycobacteriaceae</taxon>
        <taxon>Mycobacterium</taxon>
    </lineage>
</organism>
<dbReference type="InterPro" id="IPR017972">
    <property type="entry name" value="Cyt_P450_CS"/>
</dbReference>
<evidence type="ECO:0000313" key="10">
    <source>
        <dbReference type="Proteomes" id="UP000192601"/>
    </source>
</evidence>
<keyword evidence="10" id="KW-1185">Reference proteome</keyword>
<evidence type="ECO:0000256" key="8">
    <source>
        <dbReference type="RuleBase" id="RU000461"/>
    </source>
</evidence>
<dbReference type="SUPFAM" id="SSF48264">
    <property type="entry name" value="Cytochrome P450"/>
    <property type="match status" value="1"/>
</dbReference>
<keyword evidence="3 8" id="KW-0349">Heme</keyword>
<comment type="similarity">
    <text evidence="2 8">Belongs to the cytochrome P450 family.</text>
</comment>
<dbReference type="GO" id="GO:0004497">
    <property type="term" value="F:monooxygenase activity"/>
    <property type="evidence" value="ECO:0007669"/>
    <property type="project" value="UniProtKB-KW"/>
</dbReference>
<dbReference type="InterPro" id="IPR002397">
    <property type="entry name" value="Cyt_P450_B"/>
</dbReference>
<evidence type="ECO:0000256" key="5">
    <source>
        <dbReference type="ARBA" id="ARBA00023002"/>
    </source>
</evidence>
<dbReference type="InterPro" id="IPR001128">
    <property type="entry name" value="Cyt_P450"/>
</dbReference>
<keyword evidence="6 8" id="KW-0408">Iron</keyword>
<dbReference type="PANTHER" id="PTHR46696:SF1">
    <property type="entry name" value="CYTOCHROME P450 YJIB-RELATED"/>
    <property type="match status" value="1"/>
</dbReference>
<evidence type="ECO:0000313" key="9">
    <source>
        <dbReference type="EMBL" id="ORB74600.1"/>
    </source>
</evidence>
<dbReference type="Pfam" id="PF00067">
    <property type="entry name" value="p450"/>
    <property type="match status" value="2"/>
</dbReference>
<evidence type="ECO:0000256" key="7">
    <source>
        <dbReference type="ARBA" id="ARBA00023033"/>
    </source>
</evidence>
<dbReference type="PRINTS" id="PR00359">
    <property type="entry name" value="BP450"/>
</dbReference>
<dbReference type="GO" id="GO:0016705">
    <property type="term" value="F:oxidoreductase activity, acting on paired donors, with incorporation or reduction of molecular oxygen"/>
    <property type="evidence" value="ECO:0007669"/>
    <property type="project" value="InterPro"/>
</dbReference>
<dbReference type="Gene3D" id="1.10.630.10">
    <property type="entry name" value="Cytochrome P450"/>
    <property type="match status" value="1"/>
</dbReference>
<dbReference type="OrthoDB" id="3455208at2"/>
<evidence type="ECO:0000256" key="3">
    <source>
        <dbReference type="ARBA" id="ARBA00022617"/>
    </source>
</evidence>